<dbReference type="InterPro" id="IPR015421">
    <property type="entry name" value="PyrdxlP-dep_Trfase_major"/>
</dbReference>
<evidence type="ECO:0000256" key="5">
    <source>
        <dbReference type="ARBA" id="ARBA00022605"/>
    </source>
</evidence>
<dbReference type="GO" id="GO:0004400">
    <property type="term" value="F:histidinol-phosphate transaminase activity"/>
    <property type="evidence" value="ECO:0007669"/>
    <property type="project" value="UniProtKB-EC"/>
</dbReference>
<dbReference type="GO" id="GO:0030170">
    <property type="term" value="F:pyridoxal phosphate binding"/>
    <property type="evidence" value="ECO:0007669"/>
    <property type="project" value="InterPro"/>
</dbReference>
<dbReference type="Proteomes" id="UP000249135">
    <property type="component" value="Unassembled WGS sequence"/>
</dbReference>
<keyword evidence="5" id="KW-0028">Amino-acid biosynthesis</keyword>
<sequence length="344" mass="35819">MEGMNVHGGPDAQGVPLHDFSTNASACGPCPPVLEALRAADPTRYPDPRYMALREQLAAFHGVDRERIVVAASASEFIARITAAAAAGEGGGTAVVPALAYGDYARAARAHELNVQVASATDPLAPAACLAWGCEPSTPLGQDDPELAARVDAWSADRPFVLDRAYAPLCLDGPAACSLGPGRLARVWQLHSPNKALGLTGVRGAYAIAPSGAAPALLARLGALAPSWPLGAHAVAMLQAWTEAPAQDWLSGSLPVLSTWKRRQQALCAALGWEPIPSVANFFCARWPAGVPLQAGLEGLRAHGIKLRDCASFGLPACVRVGVLPPASQDALATAWSTLRGRWM</sequence>
<evidence type="ECO:0000313" key="11">
    <source>
        <dbReference type="EMBL" id="PZQ69928.1"/>
    </source>
</evidence>
<dbReference type="InterPro" id="IPR004839">
    <property type="entry name" value="Aminotransferase_I/II_large"/>
</dbReference>
<evidence type="ECO:0000313" key="12">
    <source>
        <dbReference type="Proteomes" id="UP000249135"/>
    </source>
</evidence>
<comment type="similarity">
    <text evidence="2">Belongs to the class-II pyridoxal-phosphate-dependent aminotransferase family. Histidinol-phosphate aminotransferase subfamily.</text>
</comment>
<dbReference type="InterPro" id="IPR015422">
    <property type="entry name" value="PyrdxlP-dep_Trfase_small"/>
</dbReference>
<reference evidence="11 12" key="1">
    <citation type="submission" date="2017-08" db="EMBL/GenBank/DDBJ databases">
        <title>Infants hospitalized years apart are colonized by the same room-sourced microbial strains.</title>
        <authorList>
            <person name="Brooks B."/>
            <person name="Olm M.R."/>
            <person name="Firek B.A."/>
            <person name="Baker R."/>
            <person name="Thomas B.C."/>
            <person name="Morowitz M.J."/>
            <person name="Banfield J.F."/>
        </authorList>
    </citation>
    <scope>NUCLEOTIDE SEQUENCE [LARGE SCALE GENOMIC DNA]</scope>
    <source>
        <strain evidence="11">S2_005_003_R2_41</strain>
    </source>
</reference>
<keyword evidence="6 11" id="KW-0808">Transferase</keyword>
<dbReference type="Gene3D" id="3.90.1150.10">
    <property type="entry name" value="Aspartate Aminotransferase, domain 1"/>
    <property type="match status" value="1"/>
</dbReference>
<dbReference type="PANTHER" id="PTHR43643:SF6">
    <property type="entry name" value="HISTIDINOL-PHOSPHATE AMINOTRANSFERASE"/>
    <property type="match status" value="1"/>
</dbReference>
<feature type="domain" description="Aminotransferase class I/classII large" evidence="10">
    <location>
        <begin position="160"/>
        <end position="331"/>
    </location>
</feature>
<evidence type="ECO:0000256" key="9">
    <source>
        <dbReference type="ARBA" id="ARBA00047481"/>
    </source>
</evidence>
<organism evidence="11 12">
    <name type="scientific">Variovorax paradoxus</name>
    <dbReference type="NCBI Taxonomy" id="34073"/>
    <lineage>
        <taxon>Bacteria</taxon>
        <taxon>Pseudomonadati</taxon>
        <taxon>Pseudomonadota</taxon>
        <taxon>Betaproteobacteria</taxon>
        <taxon>Burkholderiales</taxon>
        <taxon>Comamonadaceae</taxon>
        <taxon>Variovorax</taxon>
    </lineage>
</organism>
<dbReference type="Gene3D" id="3.40.640.10">
    <property type="entry name" value="Type I PLP-dependent aspartate aminotransferase-like (Major domain)"/>
    <property type="match status" value="1"/>
</dbReference>
<dbReference type="AlphaFoldDB" id="A0A2W5PYF9"/>
<dbReference type="GO" id="GO:0000105">
    <property type="term" value="P:L-histidine biosynthetic process"/>
    <property type="evidence" value="ECO:0007669"/>
    <property type="project" value="UniProtKB-KW"/>
</dbReference>
<evidence type="ECO:0000256" key="3">
    <source>
        <dbReference type="ARBA" id="ARBA00012748"/>
    </source>
</evidence>
<gene>
    <name evidence="11" type="ORF">DI563_19005</name>
</gene>
<name>A0A2W5PYF9_VARPD</name>
<comment type="caution">
    <text evidence="11">The sequence shown here is derived from an EMBL/GenBank/DDBJ whole genome shotgun (WGS) entry which is preliminary data.</text>
</comment>
<accession>A0A2W5PYF9</accession>
<feature type="domain" description="Aminotransferase class I/classII large" evidence="10">
    <location>
        <begin position="20"/>
        <end position="119"/>
    </location>
</feature>
<dbReference type="EC" id="2.6.1.9" evidence="3"/>
<dbReference type="PANTHER" id="PTHR43643">
    <property type="entry name" value="HISTIDINOL-PHOSPHATE AMINOTRANSFERASE 2"/>
    <property type="match status" value="1"/>
</dbReference>
<evidence type="ECO:0000256" key="2">
    <source>
        <dbReference type="ARBA" id="ARBA00007970"/>
    </source>
</evidence>
<evidence type="ECO:0000256" key="8">
    <source>
        <dbReference type="ARBA" id="ARBA00023102"/>
    </source>
</evidence>
<evidence type="ECO:0000256" key="7">
    <source>
        <dbReference type="ARBA" id="ARBA00022898"/>
    </source>
</evidence>
<keyword evidence="4 11" id="KW-0032">Aminotransferase</keyword>
<protein>
    <recommendedName>
        <fullName evidence="3">histidinol-phosphate transaminase</fullName>
        <ecNumber evidence="3">2.6.1.9</ecNumber>
    </recommendedName>
</protein>
<comment type="pathway">
    <text evidence="1">Amino-acid biosynthesis; L-histidine biosynthesis; L-histidine from 5-phospho-alpha-D-ribose 1-diphosphate: step 7/9.</text>
</comment>
<keyword evidence="7" id="KW-0663">Pyridoxal phosphate</keyword>
<evidence type="ECO:0000259" key="10">
    <source>
        <dbReference type="Pfam" id="PF00155"/>
    </source>
</evidence>
<dbReference type="EMBL" id="QFPP01000283">
    <property type="protein sequence ID" value="PZQ69928.1"/>
    <property type="molecule type" value="Genomic_DNA"/>
</dbReference>
<dbReference type="InterPro" id="IPR015424">
    <property type="entry name" value="PyrdxlP-dep_Trfase"/>
</dbReference>
<dbReference type="InterPro" id="IPR050106">
    <property type="entry name" value="HistidinolP_aminotransfase"/>
</dbReference>
<evidence type="ECO:0000256" key="4">
    <source>
        <dbReference type="ARBA" id="ARBA00022576"/>
    </source>
</evidence>
<proteinExistence type="inferred from homology"/>
<dbReference type="SUPFAM" id="SSF53383">
    <property type="entry name" value="PLP-dependent transferases"/>
    <property type="match status" value="1"/>
</dbReference>
<evidence type="ECO:0000256" key="6">
    <source>
        <dbReference type="ARBA" id="ARBA00022679"/>
    </source>
</evidence>
<evidence type="ECO:0000256" key="1">
    <source>
        <dbReference type="ARBA" id="ARBA00005011"/>
    </source>
</evidence>
<keyword evidence="8" id="KW-0368">Histidine biosynthesis</keyword>
<comment type="catalytic activity">
    <reaction evidence="9">
        <text>L-histidinol phosphate + 2-oxoglutarate = 3-(imidazol-4-yl)-2-oxopropyl phosphate + L-glutamate</text>
        <dbReference type="Rhea" id="RHEA:23744"/>
        <dbReference type="ChEBI" id="CHEBI:16810"/>
        <dbReference type="ChEBI" id="CHEBI:29985"/>
        <dbReference type="ChEBI" id="CHEBI:57766"/>
        <dbReference type="ChEBI" id="CHEBI:57980"/>
        <dbReference type="EC" id="2.6.1.9"/>
    </reaction>
</comment>
<dbReference type="Pfam" id="PF00155">
    <property type="entry name" value="Aminotran_1_2"/>
    <property type="match status" value="2"/>
</dbReference>